<dbReference type="CDD" id="cd00063">
    <property type="entry name" value="FN3"/>
    <property type="match status" value="1"/>
</dbReference>
<accession>A0ABU3E063</accession>
<dbReference type="RefSeq" id="WP_311682869.1">
    <property type="nucleotide sequence ID" value="NZ_JAVRHM010000005.1"/>
</dbReference>
<evidence type="ECO:0000313" key="2">
    <source>
        <dbReference type="EMBL" id="MDT0689375.1"/>
    </source>
</evidence>
<dbReference type="InterPro" id="IPR003961">
    <property type="entry name" value="FN3_dom"/>
</dbReference>
<sequence length="1063" mass="118851">MPGLIVDKVGKGSVVNNTNIQYASPVYNITELNELTAAKPEAVKDQQRRFVREENSYYYYNAGNNTWAPVTEEVVSPSKPKIYADPVNDLQELQALPEKDLEDQQHRFVNLENAYFFYNGDINKWEKVNPETEIPFAPKSKELPKGRKDQQYFITEHGTNKVIPDYLLKRGIIVQTQREFEVASSAGINLEEVFKRWDMFSHYSGSHNPGDRTYGDVSPSSFPALNPNDGDAVSLTSEEFYRQTAWGYDPVNERIYLNKNYHPCTGFISPREFAYYNFEATMSSPNADDDFMALVIAFWTDPKTGYEHTLSVVRCMIENSGQGDYSYSLIYNFSQTTEETIIDGTHLAPYPVGGSGGWNTYGPTRVSVVRAGDTFQIKTSQFGSDVIDDATLIELNLADFPQLEGFSVASRVGFAARSQKDAYFSDVYFSGLTDYIFWPKEDFYDTFEYNQELEEFILQDPQTVFCKDYFGMNRFVDSYMFRKKFYITERDEIICFQGDEGVSWDPNNALVLGSDLKPFLNKADLGSGSGAATITKATISEMIADQGNQLQGDIVKVTDASEDPTVEAGTWYYEYLGTLNGTLEDYRKLTQEEINDIKGNSTNDPARRDFTGELDLSEGKNVAYKDYAAGDLVNITASAVKKIWSFATVRIKGDLVGSIPAQWNYSGPAISPSPLKVNELSALCITDTDIRIVNRIFDYFDTEAPTVPQNLTSSAVTDSSMQLNWDESIDNVGVESYNVKRVSLSDNNEIVISTSTNSLLVENLIAETDYSVSVTAIDLDGNESDPSDVLLITTEPASLYTSEYQAWLNHADQNGYVLPTDEQKLIDNQKIINLKTEEVWDELDVLYFGGAVYEPTSFDTNFYRINAKNPGTFTKTSPVGEEPNPDIHQPTWVSGVGFTGGNGKHFRTAFNPSLHANKLSQISGSLIMNVIVPDPYDQSWIMGARDTVNDNQILIGNTPQNTMMCRLLENGPNVVLESQAALNGHWHLATTGTSFNIYKDGENVGSKNPNIGNLPNAELYIFGYNENGTLTTTNGITTLKYLAFGSDLEAKEAVIRSIMNETY</sequence>
<dbReference type="PROSITE" id="PS50853">
    <property type="entry name" value="FN3"/>
    <property type="match status" value="1"/>
</dbReference>
<dbReference type="SMART" id="SM00060">
    <property type="entry name" value="FN3"/>
    <property type="match status" value="1"/>
</dbReference>
<comment type="caution">
    <text evidence="2">The sequence shown here is derived from an EMBL/GenBank/DDBJ whole genome shotgun (WGS) entry which is preliminary data.</text>
</comment>
<keyword evidence="3" id="KW-1185">Reference proteome</keyword>
<dbReference type="Proteomes" id="UP001261624">
    <property type="component" value="Unassembled WGS sequence"/>
</dbReference>
<protein>
    <submittedName>
        <fullName evidence="2">Fibronectin type III domain-containing protein</fullName>
    </submittedName>
</protein>
<gene>
    <name evidence="2" type="ORF">RM549_06230</name>
</gene>
<evidence type="ECO:0000313" key="3">
    <source>
        <dbReference type="Proteomes" id="UP001261624"/>
    </source>
</evidence>
<organism evidence="2 3">
    <name type="scientific">Autumnicola patrickiae</name>
    <dbReference type="NCBI Taxonomy" id="3075591"/>
    <lineage>
        <taxon>Bacteria</taxon>
        <taxon>Pseudomonadati</taxon>
        <taxon>Bacteroidota</taxon>
        <taxon>Flavobacteriia</taxon>
        <taxon>Flavobacteriales</taxon>
        <taxon>Flavobacteriaceae</taxon>
        <taxon>Autumnicola</taxon>
    </lineage>
</organism>
<proteinExistence type="predicted"/>
<feature type="domain" description="Fibronectin type-III" evidence="1">
    <location>
        <begin position="707"/>
        <end position="797"/>
    </location>
</feature>
<dbReference type="InterPro" id="IPR013783">
    <property type="entry name" value="Ig-like_fold"/>
</dbReference>
<dbReference type="Pfam" id="PF00041">
    <property type="entry name" value="fn3"/>
    <property type="match status" value="1"/>
</dbReference>
<dbReference type="EMBL" id="JAVRHM010000005">
    <property type="protein sequence ID" value="MDT0689375.1"/>
    <property type="molecule type" value="Genomic_DNA"/>
</dbReference>
<dbReference type="SUPFAM" id="SSF49265">
    <property type="entry name" value="Fibronectin type III"/>
    <property type="match status" value="1"/>
</dbReference>
<evidence type="ECO:0000259" key="1">
    <source>
        <dbReference type="PROSITE" id="PS50853"/>
    </source>
</evidence>
<reference evidence="2 3" key="1">
    <citation type="submission" date="2023-09" db="EMBL/GenBank/DDBJ databases">
        <authorList>
            <person name="Rey-Velasco X."/>
        </authorList>
    </citation>
    <scope>NUCLEOTIDE SEQUENCE [LARGE SCALE GENOMIC DNA]</scope>
    <source>
        <strain evidence="2 3">F188</strain>
    </source>
</reference>
<dbReference type="Gene3D" id="2.60.40.10">
    <property type="entry name" value="Immunoglobulins"/>
    <property type="match status" value="1"/>
</dbReference>
<dbReference type="InterPro" id="IPR036116">
    <property type="entry name" value="FN3_sf"/>
</dbReference>
<name>A0ABU3E063_9FLAO</name>